<accession>A0A8J3JRQ2</accession>
<evidence type="ECO:0000259" key="2">
    <source>
        <dbReference type="Pfam" id="PF12770"/>
    </source>
</evidence>
<dbReference type="EMBL" id="BONF01000047">
    <property type="protein sequence ID" value="GIF85448.1"/>
    <property type="molecule type" value="Genomic_DNA"/>
</dbReference>
<feature type="domain" description="CHAT" evidence="2">
    <location>
        <begin position="637"/>
        <end position="879"/>
    </location>
</feature>
<feature type="compositionally biased region" description="Acidic residues" evidence="1">
    <location>
        <begin position="506"/>
        <end position="516"/>
    </location>
</feature>
<dbReference type="RefSeq" id="WP_203755349.1">
    <property type="nucleotide sequence ID" value="NZ_BONF01000047.1"/>
</dbReference>
<protein>
    <recommendedName>
        <fullName evidence="2">CHAT domain-containing protein</fullName>
    </recommendedName>
</protein>
<reference evidence="3 4" key="1">
    <citation type="submission" date="2021-01" db="EMBL/GenBank/DDBJ databases">
        <title>Whole genome shotgun sequence of Catellatospora bangladeshensis NBRC 107357.</title>
        <authorList>
            <person name="Komaki H."/>
            <person name="Tamura T."/>
        </authorList>
    </citation>
    <scope>NUCLEOTIDE SEQUENCE [LARGE SCALE GENOMIC DNA]</scope>
    <source>
        <strain evidence="3 4">NBRC 107357</strain>
    </source>
</reference>
<name>A0A8J3JRQ2_9ACTN</name>
<dbReference type="Proteomes" id="UP000601223">
    <property type="component" value="Unassembled WGS sequence"/>
</dbReference>
<evidence type="ECO:0000313" key="3">
    <source>
        <dbReference type="EMBL" id="GIF85448.1"/>
    </source>
</evidence>
<dbReference type="Pfam" id="PF12770">
    <property type="entry name" value="CHAT"/>
    <property type="match status" value="1"/>
</dbReference>
<proteinExistence type="predicted"/>
<feature type="compositionally biased region" description="Basic and acidic residues" evidence="1">
    <location>
        <begin position="518"/>
        <end position="537"/>
    </location>
</feature>
<gene>
    <name evidence="3" type="ORF">Cba03nite_67970</name>
</gene>
<feature type="region of interest" description="Disordered" evidence="1">
    <location>
        <begin position="464"/>
        <end position="537"/>
    </location>
</feature>
<dbReference type="InterPro" id="IPR024983">
    <property type="entry name" value="CHAT_dom"/>
</dbReference>
<organism evidence="3 4">
    <name type="scientific">Catellatospora bangladeshensis</name>
    <dbReference type="NCBI Taxonomy" id="310355"/>
    <lineage>
        <taxon>Bacteria</taxon>
        <taxon>Bacillati</taxon>
        <taxon>Actinomycetota</taxon>
        <taxon>Actinomycetes</taxon>
        <taxon>Micromonosporales</taxon>
        <taxon>Micromonosporaceae</taxon>
        <taxon>Catellatospora</taxon>
    </lineage>
</organism>
<evidence type="ECO:0000256" key="1">
    <source>
        <dbReference type="SAM" id="MobiDB-lite"/>
    </source>
</evidence>
<dbReference type="AlphaFoldDB" id="A0A8J3JRQ2"/>
<evidence type="ECO:0000313" key="4">
    <source>
        <dbReference type="Proteomes" id="UP000601223"/>
    </source>
</evidence>
<feature type="compositionally biased region" description="Low complexity" evidence="1">
    <location>
        <begin position="483"/>
        <end position="505"/>
    </location>
</feature>
<comment type="caution">
    <text evidence="3">The sequence shown here is derived from an EMBL/GenBank/DDBJ whole genome shotgun (WGS) entry which is preliminary data.</text>
</comment>
<sequence length="928" mass="100166">MGIGGADPVGEIARIVADLHVRDLVQAYDVDYDVPFRHGLAGGVLQLKQAFRPVPGAGAGRLARRVGAYWCDIVRADVELDLQQGLALVDASRADAARLTELLDPSDEDLFPAYAAARWHDGAGRVLYRSGSHARGRMHFTTGLEVAERHGLWWCLPDQRSNVLRARLEEARQAAPEVMARRTAEIIAEMAAEAARCEQAADEAGVPRDGNALPLDRRWREFLRGYSNVLHNLSFALHHDRQPVAALGRSLRSLAVSEALGDSYRQAQSLNHQAIVIGAHHVALHRDPAEADALYRRILHLRWARGRRIAQQQLARRKGGFEGAAELAGLLAELAAESAATGGAAGLDIDLRSFTVSCYQGVSAGLPDTEEGRAARADAAGRELEMARSVRQVIALPAYKRAYGGAVRPVYSRRIAHLIEQPATGSGDRDRYEEILSLTEESSGRELLDLMSTAALPQLDLAEDEEAAPADGSGSEAAGGSGEAAQAVPSARGQAAAAQPRAEQPGGDEPESEQPESDGTRGGRRDGLRRAADPAEVEADRVALLERESRFEEQFLRRPLEAAPHDPDVARRAEMFVINHPGTALVRYFTYGQGAGLTLGAFVIRDGLRRPVVCGPYAPVQELINELAARRSPREEHSRRIWRLLVEPLLGDLGDPSTLDHLVVVPTDGLFSLPLHIASPDGYAPGSVPLGAQVPLSLSVSVTAFVTRGRYLLRRQRVSGSDDLAALVVDDPVISGKELVGTGWPEHRMLVAGRLPKGLGVDVRRHRADWDGLAAAVGTRPEFFVYAGHGRYLAEYGELGPFLQIDDRHGRPDRLTPFDVALRLRLAGNRLTILGACLAGQGAQTTGGDVVGFVRSFIAAGAGALALPLWRVLDGAMAETGRHLLASSRAAVTQDGVFDVVRALHEHYRATVAEGDGWIEFMPLALYT</sequence>
<keyword evidence="4" id="KW-1185">Reference proteome</keyword>